<organism evidence="2 3">
    <name type="scientific">Blastomyces silverae</name>
    <dbReference type="NCBI Taxonomy" id="2060906"/>
    <lineage>
        <taxon>Eukaryota</taxon>
        <taxon>Fungi</taxon>
        <taxon>Dikarya</taxon>
        <taxon>Ascomycota</taxon>
        <taxon>Pezizomycotina</taxon>
        <taxon>Eurotiomycetes</taxon>
        <taxon>Eurotiomycetidae</taxon>
        <taxon>Onygenales</taxon>
        <taxon>Ajellomycetaceae</taxon>
        <taxon>Blastomyces</taxon>
    </lineage>
</organism>
<feature type="region of interest" description="Disordered" evidence="1">
    <location>
        <begin position="1"/>
        <end position="21"/>
    </location>
</feature>
<proteinExistence type="predicted"/>
<sequence>MRANWLDRSATSTSSSSRPTRTWCRAGTLRYNPSSRVSSAMTGRSRRQNMRWNGWVWNTKQVPSLESHWRSWRRFRRS</sequence>
<evidence type="ECO:0000313" key="3">
    <source>
        <dbReference type="Proteomes" id="UP000053573"/>
    </source>
</evidence>
<evidence type="ECO:0000313" key="2">
    <source>
        <dbReference type="EMBL" id="KLJ11009.1"/>
    </source>
</evidence>
<protein>
    <submittedName>
        <fullName evidence="2">Uncharacterized protein</fullName>
    </submittedName>
</protein>
<name>A0A0H1BHM2_9EURO</name>
<accession>A0A0H1BHM2</accession>
<feature type="compositionally biased region" description="Low complexity" evidence="1">
    <location>
        <begin position="8"/>
        <end position="21"/>
    </location>
</feature>
<evidence type="ECO:0000256" key="1">
    <source>
        <dbReference type="SAM" id="MobiDB-lite"/>
    </source>
</evidence>
<gene>
    <name evidence="2" type="ORF">EMPG_13698</name>
</gene>
<dbReference type="AlphaFoldDB" id="A0A0H1BHM2"/>
<reference evidence="3" key="1">
    <citation type="journal article" date="2015" name="PLoS Genet.">
        <title>The dynamic genome and transcriptome of the human fungal pathogen Blastomyces and close relative Emmonsia.</title>
        <authorList>
            <person name="Munoz J.F."/>
            <person name="Gauthier G.M."/>
            <person name="Desjardins C.A."/>
            <person name="Gallo J.E."/>
            <person name="Holder J."/>
            <person name="Sullivan T.D."/>
            <person name="Marty A.J."/>
            <person name="Carmen J.C."/>
            <person name="Chen Z."/>
            <person name="Ding L."/>
            <person name="Gujja S."/>
            <person name="Magrini V."/>
            <person name="Misas E."/>
            <person name="Mitreva M."/>
            <person name="Priest M."/>
            <person name="Saif S."/>
            <person name="Whiston E.A."/>
            <person name="Young S."/>
            <person name="Zeng Q."/>
            <person name="Goldman W.E."/>
            <person name="Mardis E.R."/>
            <person name="Taylor J.W."/>
            <person name="McEwen J.G."/>
            <person name="Clay O.K."/>
            <person name="Klein B.S."/>
            <person name="Cuomo C.A."/>
        </authorList>
    </citation>
    <scope>NUCLEOTIDE SEQUENCE [LARGE SCALE GENOMIC DNA]</scope>
    <source>
        <strain evidence="3">UAMH 139</strain>
    </source>
</reference>
<dbReference type="Proteomes" id="UP000053573">
    <property type="component" value="Unassembled WGS sequence"/>
</dbReference>
<dbReference type="EMBL" id="LDEV01001786">
    <property type="protein sequence ID" value="KLJ11009.1"/>
    <property type="molecule type" value="Genomic_DNA"/>
</dbReference>
<keyword evidence="3" id="KW-1185">Reference proteome</keyword>
<comment type="caution">
    <text evidence="2">The sequence shown here is derived from an EMBL/GenBank/DDBJ whole genome shotgun (WGS) entry which is preliminary data.</text>
</comment>